<reference evidence="7" key="2">
    <citation type="submission" date="2021-01" db="UniProtKB">
        <authorList>
            <consortium name="EnsemblMetazoa"/>
        </authorList>
    </citation>
    <scope>IDENTIFICATION</scope>
</reference>
<dbReference type="GeneID" id="574587"/>
<keyword evidence="2 4" id="KW-0560">Oxidoreductase</keyword>
<dbReference type="InterPro" id="IPR036291">
    <property type="entry name" value="NAD(P)-bd_dom_sf"/>
</dbReference>
<keyword evidence="3" id="KW-0520">NAD</keyword>
<dbReference type="KEGG" id="spu:574587"/>
<dbReference type="InterPro" id="IPR029752">
    <property type="entry name" value="D-isomer_DH_CS1"/>
</dbReference>
<evidence type="ECO:0000313" key="8">
    <source>
        <dbReference type="Proteomes" id="UP000007110"/>
    </source>
</evidence>
<dbReference type="InterPro" id="IPR006139">
    <property type="entry name" value="D-isomer_2_OHA_DH_cat_dom"/>
</dbReference>
<dbReference type="GO" id="GO:0005829">
    <property type="term" value="C:cytosol"/>
    <property type="evidence" value="ECO:0000318"/>
    <property type="project" value="GO_Central"/>
</dbReference>
<evidence type="ECO:0000259" key="6">
    <source>
        <dbReference type="Pfam" id="PF02826"/>
    </source>
</evidence>
<dbReference type="Pfam" id="PF02826">
    <property type="entry name" value="2-Hacid_dh_C"/>
    <property type="match status" value="1"/>
</dbReference>
<keyword evidence="8" id="KW-1185">Reference proteome</keyword>
<dbReference type="PROSITE" id="PS00671">
    <property type="entry name" value="D_2_HYDROXYACID_DH_3"/>
    <property type="match status" value="1"/>
</dbReference>
<dbReference type="OrthoDB" id="298012at2759"/>
<evidence type="ECO:0000256" key="4">
    <source>
        <dbReference type="RuleBase" id="RU003719"/>
    </source>
</evidence>
<dbReference type="Gene3D" id="3.40.50.720">
    <property type="entry name" value="NAD(P)-binding Rossmann-like Domain"/>
    <property type="match status" value="2"/>
</dbReference>
<reference evidence="8" key="1">
    <citation type="submission" date="2015-02" db="EMBL/GenBank/DDBJ databases">
        <title>Genome sequencing for Strongylocentrotus purpuratus.</title>
        <authorList>
            <person name="Murali S."/>
            <person name="Liu Y."/>
            <person name="Vee V."/>
            <person name="English A."/>
            <person name="Wang M."/>
            <person name="Skinner E."/>
            <person name="Han Y."/>
            <person name="Muzny D.M."/>
            <person name="Worley K.C."/>
            <person name="Gibbs R.A."/>
        </authorList>
    </citation>
    <scope>NUCLEOTIDE SEQUENCE</scope>
</reference>
<dbReference type="SUPFAM" id="SSF51735">
    <property type="entry name" value="NAD(P)-binding Rossmann-fold domains"/>
    <property type="match status" value="1"/>
</dbReference>
<accession>A0A7M7RBJ7</accession>
<dbReference type="PANTHER" id="PTHR10996">
    <property type="entry name" value="2-HYDROXYACID DEHYDROGENASE-RELATED"/>
    <property type="match status" value="1"/>
</dbReference>
<dbReference type="GO" id="GO:0030267">
    <property type="term" value="F:glyoxylate reductase (NADPH) activity"/>
    <property type="evidence" value="ECO:0000318"/>
    <property type="project" value="GO_Central"/>
</dbReference>
<dbReference type="AlphaFoldDB" id="A0A7M7RBJ7"/>
<dbReference type="EnsemblMetazoa" id="XM_774903">
    <property type="protein sequence ID" value="XP_779996"/>
    <property type="gene ID" value="LOC574587"/>
</dbReference>
<dbReference type="InterPro" id="IPR029753">
    <property type="entry name" value="D-isomer_DH_CS"/>
</dbReference>
<evidence type="ECO:0000256" key="3">
    <source>
        <dbReference type="ARBA" id="ARBA00023027"/>
    </source>
</evidence>
<evidence type="ECO:0000259" key="5">
    <source>
        <dbReference type="Pfam" id="PF00389"/>
    </source>
</evidence>
<dbReference type="GO" id="GO:0016618">
    <property type="term" value="F:hydroxypyruvate reductase [NAD(P)H] activity"/>
    <property type="evidence" value="ECO:0000318"/>
    <property type="project" value="GO_Central"/>
</dbReference>
<evidence type="ECO:0000313" key="7">
    <source>
        <dbReference type="EnsemblMetazoa" id="XP_779996"/>
    </source>
</evidence>
<protein>
    <recommendedName>
        <fullName evidence="9">Glyoxylate reductase/hydroxypyruvate reductase</fullName>
    </recommendedName>
</protein>
<dbReference type="SUPFAM" id="SSF52283">
    <property type="entry name" value="Formate/glycerate dehydrogenase catalytic domain-like"/>
    <property type="match status" value="1"/>
</dbReference>
<dbReference type="InterPro" id="IPR006140">
    <property type="entry name" value="D-isomer_DH_NAD-bd"/>
</dbReference>
<dbReference type="InParanoid" id="A0A7M7RBJ7"/>
<dbReference type="FunFam" id="3.40.50.720:FF:000203">
    <property type="entry name" value="D-3-phosphoglycerate dehydrogenase (SerA)"/>
    <property type="match status" value="1"/>
</dbReference>
<proteinExistence type="inferred from homology"/>
<dbReference type="GO" id="GO:0051287">
    <property type="term" value="F:NAD binding"/>
    <property type="evidence" value="ECO:0007669"/>
    <property type="project" value="InterPro"/>
</dbReference>
<evidence type="ECO:0000256" key="2">
    <source>
        <dbReference type="ARBA" id="ARBA00023002"/>
    </source>
</evidence>
<dbReference type="OMA" id="EIWGAGF"/>
<sequence length="327" mass="36067">MACNSERKPAWVLVTIPKAFDTSLKLTEAVYEMYHVIHWEEFSSAVDQYAAKMDVVLVTTFGMPKLSPGLLDRMVNLKAVVTPSSGTDHLDLALLRKYNIKVYSAGGVNNDACADMVFNMLLSVARRNPEVIQLTHRFAAQSKALVEQTVQVLGHEVTGSTLGIVGMGGIGYEVARRAVGFKMKILYYSRSRRPAAEEDEVKAIYCSSLDELLPHVDFLVLSLPLTEETRHIMGRHQFNKMKSNAIVINVARGELVDHDDLTDALRSGTIAGAALDLTVPYPLPLGHPLLKMPNVFITPHCSAFTVDLGKRMIQTIMDNLSLALSKV</sequence>
<dbReference type="Proteomes" id="UP000007110">
    <property type="component" value="Unassembled WGS sequence"/>
</dbReference>
<feature type="domain" description="D-isomer specific 2-hydroxyacid dehydrogenase catalytic" evidence="5">
    <location>
        <begin position="41"/>
        <end position="324"/>
    </location>
</feature>
<feature type="domain" description="D-isomer specific 2-hydroxyacid dehydrogenase NAD-binding" evidence="6">
    <location>
        <begin position="121"/>
        <end position="302"/>
    </location>
</feature>
<name>A0A7M7RBJ7_STRPU</name>
<comment type="similarity">
    <text evidence="1 4">Belongs to the D-isomer specific 2-hydroxyacid dehydrogenase family.</text>
</comment>
<evidence type="ECO:0008006" key="9">
    <source>
        <dbReference type="Google" id="ProtNLM"/>
    </source>
</evidence>
<dbReference type="PANTHER" id="PTHR10996:SF257">
    <property type="entry name" value="GLYOXYLATE REDUCTASE 1"/>
    <property type="match status" value="1"/>
</dbReference>
<dbReference type="Pfam" id="PF00389">
    <property type="entry name" value="2-Hacid_dh"/>
    <property type="match status" value="1"/>
</dbReference>
<evidence type="ECO:0000256" key="1">
    <source>
        <dbReference type="ARBA" id="ARBA00005854"/>
    </source>
</evidence>
<dbReference type="PROSITE" id="PS00065">
    <property type="entry name" value="D_2_HYDROXYACID_DH_1"/>
    <property type="match status" value="1"/>
</dbReference>
<dbReference type="InterPro" id="IPR050223">
    <property type="entry name" value="D-isomer_2-hydroxyacid_DH"/>
</dbReference>
<organism evidence="7 8">
    <name type="scientific">Strongylocentrotus purpuratus</name>
    <name type="common">Purple sea urchin</name>
    <dbReference type="NCBI Taxonomy" id="7668"/>
    <lineage>
        <taxon>Eukaryota</taxon>
        <taxon>Metazoa</taxon>
        <taxon>Echinodermata</taxon>
        <taxon>Eleutherozoa</taxon>
        <taxon>Echinozoa</taxon>
        <taxon>Echinoidea</taxon>
        <taxon>Euechinoidea</taxon>
        <taxon>Echinacea</taxon>
        <taxon>Camarodonta</taxon>
        <taxon>Echinidea</taxon>
        <taxon>Strongylocentrotidae</taxon>
        <taxon>Strongylocentrotus</taxon>
    </lineage>
</organism>
<dbReference type="FunCoup" id="A0A7M7RBJ7">
    <property type="interactions" value="59"/>
</dbReference>
<dbReference type="RefSeq" id="XP_779996.2">
    <property type="nucleotide sequence ID" value="XM_774903.4"/>
</dbReference>